<evidence type="ECO:0000259" key="2">
    <source>
        <dbReference type="SMART" id="SM00199"/>
    </source>
</evidence>
<accession>A0A672GW62</accession>
<evidence type="ECO:0000313" key="3">
    <source>
        <dbReference type="Ensembl" id="ENSSFAP00005022916.1"/>
    </source>
</evidence>
<reference evidence="3" key="3">
    <citation type="submission" date="2025-09" db="UniProtKB">
        <authorList>
            <consortium name="Ensembl"/>
        </authorList>
    </citation>
    <scope>IDENTIFICATION</scope>
</reference>
<sequence length="92" mass="10945">MVPTKQYYNAHFLVNCTVLSMFTSEVIPFHQLQSYKVQKSRDICISAVIFLTYSGEMICADPKQEWVRRYMITMKRRTEQILPKYPPHPSRQ</sequence>
<protein>
    <recommendedName>
        <fullName evidence="2">Chemokine interleukin-8-like domain-containing protein</fullName>
    </recommendedName>
</protein>
<feature type="domain" description="Chemokine interleukin-8-like" evidence="2">
    <location>
        <begin position="17"/>
        <end position="74"/>
    </location>
</feature>
<reference evidence="3" key="2">
    <citation type="submission" date="2025-08" db="UniProtKB">
        <authorList>
            <consortium name="Ensembl"/>
        </authorList>
    </citation>
    <scope>IDENTIFICATION</scope>
</reference>
<dbReference type="Pfam" id="PF00048">
    <property type="entry name" value="IL8"/>
    <property type="match status" value="1"/>
</dbReference>
<evidence type="ECO:0000313" key="4">
    <source>
        <dbReference type="Proteomes" id="UP000472267"/>
    </source>
</evidence>
<reference evidence="3" key="1">
    <citation type="submission" date="2019-06" db="EMBL/GenBank/DDBJ databases">
        <authorList>
            <consortium name="Wellcome Sanger Institute Data Sharing"/>
        </authorList>
    </citation>
    <scope>NUCLEOTIDE SEQUENCE [LARGE SCALE GENOMIC DNA]</scope>
</reference>
<dbReference type="SMART" id="SM00199">
    <property type="entry name" value="SCY"/>
    <property type="match status" value="1"/>
</dbReference>
<dbReference type="Ensembl" id="ENSSFAT00005023861.1">
    <property type="protein sequence ID" value="ENSSFAP00005022916.1"/>
    <property type="gene ID" value="ENSSFAG00005011871.1"/>
</dbReference>
<dbReference type="InterPro" id="IPR001811">
    <property type="entry name" value="Chemokine_IL8-like_dom"/>
</dbReference>
<proteinExistence type="predicted"/>
<dbReference type="GO" id="GO:0008009">
    <property type="term" value="F:chemokine activity"/>
    <property type="evidence" value="ECO:0007669"/>
    <property type="project" value="InterPro"/>
</dbReference>
<name>A0A672GW62_SALFA</name>
<dbReference type="InterPro" id="IPR036048">
    <property type="entry name" value="Interleukin_8-like_sf"/>
</dbReference>
<organism evidence="3 4">
    <name type="scientific">Salarias fasciatus</name>
    <name type="common">Jewelled blenny</name>
    <name type="synonym">Blennius fasciatus</name>
    <dbReference type="NCBI Taxonomy" id="181472"/>
    <lineage>
        <taxon>Eukaryota</taxon>
        <taxon>Metazoa</taxon>
        <taxon>Chordata</taxon>
        <taxon>Craniata</taxon>
        <taxon>Vertebrata</taxon>
        <taxon>Euteleostomi</taxon>
        <taxon>Actinopterygii</taxon>
        <taxon>Neopterygii</taxon>
        <taxon>Teleostei</taxon>
        <taxon>Neoteleostei</taxon>
        <taxon>Acanthomorphata</taxon>
        <taxon>Ovalentaria</taxon>
        <taxon>Blenniimorphae</taxon>
        <taxon>Blenniiformes</taxon>
        <taxon>Blennioidei</taxon>
        <taxon>Blenniidae</taxon>
        <taxon>Salariinae</taxon>
        <taxon>Salarias</taxon>
    </lineage>
</organism>
<dbReference type="SUPFAM" id="SSF54117">
    <property type="entry name" value="Interleukin 8-like chemokines"/>
    <property type="match status" value="1"/>
</dbReference>
<dbReference type="Proteomes" id="UP000472267">
    <property type="component" value="Chromosome 3"/>
</dbReference>
<dbReference type="Gene3D" id="2.40.50.40">
    <property type="match status" value="1"/>
</dbReference>
<keyword evidence="4" id="KW-1185">Reference proteome</keyword>
<dbReference type="GO" id="GO:0005615">
    <property type="term" value="C:extracellular space"/>
    <property type="evidence" value="ECO:0007669"/>
    <property type="project" value="UniProtKB-KW"/>
</dbReference>
<keyword evidence="1" id="KW-0202">Cytokine</keyword>
<dbReference type="InParanoid" id="A0A672GW62"/>
<dbReference type="AlphaFoldDB" id="A0A672GW62"/>
<evidence type="ECO:0000256" key="1">
    <source>
        <dbReference type="ARBA" id="ARBA00022514"/>
    </source>
</evidence>
<dbReference type="GO" id="GO:0006955">
    <property type="term" value="P:immune response"/>
    <property type="evidence" value="ECO:0007669"/>
    <property type="project" value="InterPro"/>
</dbReference>